<feature type="region of interest" description="Disordered" evidence="5">
    <location>
        <begin position="441"/>
        <end position="542"/>
    </location>
</feature>
<evidence type="ECO:0000256" key="3">
    <source>
        <dbReference type="ARBA" id="ARBA00023242"/>
    </source>
</evidence>
<dbReference type="InterPro" id="IPR036390">
    <property type="entry name" value="WH_DNA-bd_sf"/>
</dbReference>
<dbReference type="InterPro" id="IPR035979">
    <property type="entry name" value="RBD_domain_sf"/>
</dbReference>
<dbReference type="STRING" id="1353952.A0A165HPP5"/>
<accession>A0A165HPP5</accession>
<reference evidence="9 10" key="1">
    <citation type="journal article" date="2016" name="Mol. Biol. Evol.">
        <title>Comparative Genomics of Early-Diverging Mushroom-Forming Fungi Provides Insights into the Origins of Lignocellulose Decay Capabilities.</title>
        <authorList>
            <person name="Nagy L.G."/>
            <person name="Riley R."/>
            <person name="Tritt A."/>
            <person name="Adam C."/>
            <person name="Daum C."/>
            <person name="Floudas D."/>
            <person name="Sun H."/>
            <person name="Yadav J.S."/>
            <person name="Pangilinan J."/>
            <person name="Larsson K.H."/>
            <person name="Matsuura K."/>
            <person name="Barry K."/>
            <person name="Labutti K."/>
            <person name="Kuo R."/>
            <person name="Ohm R.A."/>
            <person name="Bhattacharya S.S."/>
            <person name="Shirouzu T."/>
            <person name="Yoshinaga Y."/>
            <person name="Martin F.M."/>
            <person name="Grigoriev I.V."/>
            <person name="Hibbett D.S."/>
        </authorList>
    </citation>
    <scope>NUCLEOTIDE SEQUENCE [LARGE SCALE GENOMIC DNA]</scope>
    <source>
        <strain evidence="9 10">HHB12733</strain>
    </source>
</reference>
<dbReference type="InterPro" id="IPR000504">
    <property type="entry name" value="RRM_dom"/>
</dbReference>
<dbReference type="SMART" id="SM00360">
    <property type="entry name" value="RRM"/>
    <property type="match status" value="1"/>
</dbReference>
<dbReference type="SUPFAM" id="SSF46785">
    <property type="entry name" value="Winged helix' DNA-binding domain"/>
    <property type="match status" value="1"/>
</dbReference>
<proteinExistence type="predicted"/>
<dbReference type="InterPro" id="IPR006630">
    <property type="entry name" value="La_HTH"/>
</dbReference>
<feature type="compositionally biased region" description="Low complexity" evidence="5">
    <location>
        <begin position="493"/>
        <end position="507"/>
    </location>
</feature>
<evidence type="ECO:0000259" key="7">
    <source>
        <dbReference type="PROSITE" id="PS50961"/>
    </source>
</evidence>
<gene>
    <name evidence="9" type="ORF">CALCODRAFT_481462</name>
</gene>
<comment type="subcellular location">
    <subcellularLocation>
        <location evidence="1">Nucleus</location>
    </subcellularLocation>
</comment>
<dbReference type="EMBL" id="KV423939">
    <property type="protein sequence ID" value="KZT59572.1"/>
    <property type="molecule type" value="Genomic_DNA"/>
</dbReference>
<protein>
    <recommendedName>
        <fullName evidence="11">HTH La-type RNA-binding domain-containing protein</fullName>
    </recommendedName>
</protein>
<dbReference type="OrthoDB" id="439993at2759"/>
<dbReference type="InParanoid" id="A0A165HPP5"/>
<evidence type="ECO:0000256" key="1">
    <source>
        <dbReference type="ARBA" id="ARBA00004123"/>
    </source>
</evidence>
<dbReference type="Gene3D" id="3.30.70.330">
    <property type="match status" value="2"/>
</dbReference>
<dbReference type="GO" id="GO:0006396">
    <property type="term" value="P:RNA processing"/>
    <property type="evidence" value="ECO:0007669"/>
    <property type="project" value="InterPro"/>
</dbReference>
<dbReference type="Proteomes" id="UP000076842">
    <property type="component" value="Unassembled WGS sequence"/>
</dbReference>
<dbReference type="PROSITE" id="PS50102">
    <property type="entry name" value="RRM"/>
    <property type="match status" value="1"/>
</dbReference>
<dbReference type="InterPro" id="IPR045180">
    <property type="entry name" value="La_dom_prot"/>
</dbReference>
<name>A0A165HPP5_9BASI</name>
<dbReference type="SUPFAM" id="SSF54928">
    <property type="entry name" value="RNA-binding domain, RBD"/>
    <property type="match status" value="1"/>
</dbReference>
<dbReference type="InterPro" id="IPR014886">
    <property type="entry name" value="La_xRRM"/>
</dbReference>
<evidence type="ECO:0008006" key="11">
    <source>
        <dbReference type="Google" id="ProtNLM"/>
    </source>
</evidence>
<dbReference type="InterPro" id="IPR002344">
    <property type="entry name" value="Lupus_La"/>
</dbReference>
<sequence>MSAEAVVAEPHADEVPATETLSAVVPEPEPAPVKEEAKPAVVGTAGEPSGEGEGGLKKVEDMTEEELKEKVLQQVEFYFSESNLPFDKFLFTLSYKDNPEHWVSVGTIASFKRMRDYTAAKGTSYVSEALKASTLLELSEDGEKVRRKVPLEDLEHRGGHDAFARSVYAKGFGEETPTLQRELEDFFSKFGKWNVVRMRRDKETKAFKSSVFVEWVDLSAANKFLALDPKPQWKGTELVIMSKKAYCDMKIAEKGIDVTKEPLKRGARGGSVLDGDEQRKASDFNGWKIINRQRRDEKAKKDADRPEVYIDLEGEKVKLSKDGKVEVKELEGKYKKGVLMAFEGAGGSVPWGDIKDPLKETFPRIYVEFQRGAKVGFVLLGKGGEKGAEQPPLESLTEEQIELVKEKVKTIGGKDITWRLATAEEEQKYWLDRANYIAGRAYKHSKPHDRGGRGGRQNGRGGHSDRGRGRGFAPKGEGRGRPESVPTIKSTLAAPAKVEAAPAASVKMDVDEAAVKSKRKLEDGAVDAPEPKKAKVEEAAAA</sequence>
<feature type="region of interest" description="Disordered" evidence="5">
    <location>
        <begin position="1"/>
        <end position="57"/>
    </location>
</feature>
<dbReference type="GO" id="GO:1990904">
    <property type="term" value="C:ribonucleoprotein complex"/>
    <property type="evidence" value="ECO:0007669"/>
    <property type="project" value="UniProtKB-UniRule"/>
</dbReference>
<dbReference type="PROSITE" id="PS51939">
    <property type="entry name" value="XRRM"/>
    <property type="match status" value="1"/>
</dbReference>
<dbReference type="Gene3D" id="1.10.10.10">
    <property type="entry name" value="Winged helix-like DNA-binding domain superfamily/Winged helix DNA-binding domain"/>
    <property type="match status" value="1"/>
</dbReference>
<dbReference type="Pfam" id="PF05383">
    <property type="entry name" value="La"/>
    <property type="match status" value="1"/>
</dbReference>
<dbReference type="CDD" id="cd12291">
    <property type="entry name" value="RRM1_La"/>
    <property type="match status" value="1"/>
</dbReference>
<dbReference type="PANTHER" id="PTHR22792:SF140">
    <property type="entry name" value="ACHILLES, ISOFORM A"/>
    <property type="match status" value="1"/>
</dbReference>
<dbReference type="PANTHER" id="PTHR22792">
    <property type="entry name" value="LUPUS LA PROTEIN-RELATED"/>
    <property type="match status" value="1"/>
</dbReference>
<dbReference type="Pfam" id="PF08777">
    <property type="entry name" value="RRM_3"/>
    <property type="match status" value="1"/>
</dbReference>
<dbReference type="InterPro" id="IPR036388">
    <property type="entry name" value="WH-like_DNA-bd_sf"/>
</dbReference>
<evidence type="ECO:0000256" key="2">
    <source>
        <dbReference type="ARBA" id="ARBA00022884"/>
    </source>
</evidence>
<dbReference type="PRINTS" id="PR00302">
    <property type="entry name" value="LUPUSLA"/>
</dbReference>
<dbReference type="Pfam" id="PF00076">
    <property type="entry name" value="RRM_1"/>
    <property type="match status" value="1"/>
</dbReference>
<feature type="domain" description="RRM" evidence="6">
    <location>
        <begin position="165"/>
        <end position="245"/>
    </location>
</feature>
<dbReference type="PROSITE" id="PS50961">
    <property type="entry name" value="HTH_LA"/>
    <property type="match status" value="1"/>
</dbReference>
<evidence type="ECO:0000256" key="4">
    <source>
        <dbReference type="PROSITE-ProRule" id="PRU00332"/>
    </source>
</evidence>
<feature type="domain" description="HTH La-type RNA-binding" evidence="7">
    <location>
        <begin position="61"/>
        <end position="155"/>
    </location>
</feature>
<dbReference type="AlphaFoldDB" id="A0A165HPP5"/>
<evidence type="ECO:0000259" key="6">
    <source>
        <dbReference type="PROSITE" id="PS50102"/>
    </source>
</evidence>
<keyword evidence="2 4" id="KW-0694">RNA-binding</keyword>
<keyword evidence="10" id="KW-1185">Reference proteome</keyword>
<evidence type="ECO:0000256" key="5">
    <source>
        <dbReference type="SAM" id="MobiDB-lite"/>
    </source>
</evidence>
<evidence type="ECO:0000259" key="8">
    <source>
        <dbReference type="PROSITE" id="PS51939"/>
    </source>
</evidence>
<dbReference type="SMART" id="SM00715">
    <property type="entry name" value="LA"/>
    <property type="match status" value="1"/>
</dbReference>
<keyword evidence="3" id="KW-0539">Nucleus</keyword>
<evidence type="ECO:0000313" key="9">
    <source>
        <dbReference type="EMBL" id="KZT59572.1"/>
    </source>
</evidence>
<feature type="domain" description="XRRM" evidence="8">
    <location>
        <begin position="333"/>
        <end position="464"/>
    </location>
</feature>
<feature type="compositionally biased region" description="Basic and acidic residues" evidence="5">
    <location>
        <begin position="508"/>
        <end position="542"/>
    </location>
</feature>
<evidence type="ECO:0000313" key="10">
    <source>
        <dbReference type="Proteomes" id="UP000076842"/>
    </source>
</evidence>
<dbReference type="InterPro" id="IPR012677">
    <property type="entry name" value="Nucleotide-bd_a/b_plait_sf"/>
</dbReference>
<dbReference type="GO" id="GO:0003729">
    <property type="term" value="F:mRNA binding"/>
    <property type="evidence" value="ECO:0007669"/>
    <property type="project" value="TreeGrafter"/>
</dbReference>
<organism evidence="9 10">
    <name type="scientific">Calocera cornea HHB12733</name>
    <dbReference type="NCBI Taxonomy" id="1353952"/>
    <lineage>
        <taxon>Eukaryota</taxon>
        <taxon>Fungi</taxon>
        <taxon>Dikarya</taxon>
        <taxon>Basidiomycota</taxon>
        <taxon>Agaricomycotina</taxon>
        <taxon>Dacrymycetes</taxon>
        <taxon>Dacrymycetales</taxon>
        <taxon>Dacrymycetaceae</taxon>
        <taxon>Calocera</taxon>
    </lineage>
</organism>
<dbReference type="GO" id="GO:0005634">
    <property type="term" value="C:nucleus"/>
    <property type="evidence" value="ECO:0007669"/>
    <property type="project" value="UniProtKB-SubCell"/>
</dbReference>